<comment type="subcellular location">
    <subcellularLocation>
        <location evidence="1">Cell membrane</location>
        <topology evidence="1">Multi-pass membrane protein</topology>
    </subcellularLocation>
</comment>
<feature type="transmembrane region" description="Helical" evidence="6">
    <location>
        <begin position="72"/>
        <end position="92"/>
    </location>
</feature>
<evidence type="ECO:0000313" key="8">
    <source>
        <dbReference type="Proteomes" id="UP000030539"/>
    </source>
</evidence>
<feature type="transmembrane region" description="Helical" evidence="6">
    <location>
        <begin position="186"/>
        <end position="204"/>
    </location>
</feature>
<accession>A0A0A2Y8Y7</accession>
<proteinExistence type="predicted"/>
<evidence type="ECO:0000256" key="4">
    <source>
        <dbReference type="ARBA" id="ARBA00022989"/>
    </source>
</evidence>
<name>A0A0A2Y8Y7_9PAST</name>
<dbReference type="AlphaFoldDB" id="A0A0A2Y8Y7"/>
<dbReference type="Pfam" id="PF01810">
    <property type="entry name" value="LysE"/>
    <property type="match status" value="1"/>
</dbReference>
<comment type="caution">
    <text evidence="7">The sequence shown here is derived from an EMBL/GenBank/DDBJ whole genome shotgun (WGS) entry which is preliminary data.</text>
</comment>
<dbReference type="InterPro" id="IPR001123">
    <property type="entry name" value="LeuE-type"/>
</dbReference>
<keyword evidence="3 6" id="KW-0812">Transmembrane</keyword>
<dbReference type="EMBL" id="JPXX01000001">
    <property type="protein sequence ID" value="KGQ39617.1"/>
    <property type="molecule type" value="Genomic_DNA"/>
</dbReference>
<dbReference type="GO" id="GO:0005886">
    <property type="term" value="C:plasma membrane"/>
    <property type="evidence" value="ECO:0007669"/>
    <property type="project" value="UniProtKB-SubCell"/>
</dbReference>
<feature type="transmembrane region" description="Helical" evidence="6">
    <location>
        <begin position="43"/>
        <end position="65"/>
    </location>
</feature>
<reference evidence="7 8" key="1">
    <citation type="submission" date="2014-08" db="EMBL/GenBank/DDBJ databases">
        <title>Chaperone-usher fimbriae in a diverse selection of Gallibacterium genomes.</title>
        <authorList>
            <person name="Kudirkiene E."/>
            <person name="Bager R.J."/>
            <person name="Johnson T.J."/>
            <person name="Bojesen A.M."/>
        </authorList>
    </citation>
    <scope>NUCLEOTIDE SEQUENCE [LARGE SCALE GENOMIC DNA]</scope>
    <source>
        <strain evidence="7 8">CCM5974</strain>
    </source>
</reference>
<dbReference type="Proteomes" id="UP000030539">
    <property type="component" value="Unassembled WGS sequence"/>
</dbReference>
<evidence type="ECO:0000256" key="2">
    <source>
        <dbReference type="ARBA" id="ARBA00022475"/>
    </source>
</evidence>
<evidence type="ECO:0000256" key="5">
    <source>
        <dbReference type="ARBA" id="ARBA00023136"/>
    </source>
</evidence>
<dbReference type="PANTHER" id="PTHR30086">
    <property type="entry name" value="ARGININE EXPORTER PROTEIN ARGO"/>
    <property type="match status" value="1"/>
</dbReference>
<dbReference type="GO" id="GO:0015171">
    <property type="term" value="F:amino acid transmembrane transporter activity"/>
    <property type="evidence" value="ECO:0007669"/>
    <property type="project" value="TreeGrafter"/>
</dbReference>
<evidence type="ECO:0000256" key="1">
    <source>
        <dbReference type="ARBA" id="ARBA00004651"/>
    </source>
</evidence>
<dbReference type="PANTHER" id="PTHR30086:SF21">
    <property type="entry name" value="TRANSPORT PROTEIN"/>
    <property type="match status" value="1"/>
</dbReference>
<keyword evidence="5 6" id="KW-0472">Membrane</keyword>
<evidence type="ECO:0000313" key="7">
    <source>
        <dbReference type="EMBL" id="KGQ39617.1"/>
    </source>
</evidence>
<dbReference type="eggNOG" id="COG1280">
    <property type="taxonomic scope" value="Bacteria"/>
</dbReference>
<evidence type="ECO:0000256" key="6">
    <source>
        <dbReference type="SAM" id="Phobius"/>
    </source>
</evidence>
<organism evidence="7 8">
    <name type="scientific">Gallibacterium genomosp. 1</name>
    <dbReference type="NCBI Taxonomy" id="155515"/>
    <lineage>
        <taxon>Bacteria</taxon>
        <taxon>Pseudomonadati</taxon>
        <taxon>Pseudomonadota</taxon>
        <taxon>Gammaproteobacteria</taxon>
        <taxon>Pasteurellales</taxon>
        <taxon>Pasteurellaceae</taxon>
        <taxon>Gallibacterium</taxon>
    </lineage>
</organism>
<feature type="transmembrane region" description="Helical" evidence="6">
    <location>
        <begin position="128"/>
        <end position="148"/>
    </location>
</feature>
<feature type="transmembrane region" description="Helical" evidence="6">
    <location>
        <begin position="160"/>
        <end position="180"/>
    </location>
</feature>
<protein>
    <submittedName>
        <fullName evidence="7">Lysine transporter LysE</fullName>
    </submittedName>
</protein>
<keyword evidence="2" id="KW-1003">Cell membrane</keyword>
<gene>
    <name evidence="7" type="ORF">JP36_00160</name>
</gene>
<evidence type="ECO:0000256" key="3">
    <source>
        <dbReference type="ARBA" id="ARBA00022692"/>
    </source>
</evidence>
<dbReference type="STRING" id="155515.JP36_00160"/>
<keyword evidence="4 6" id="KW-1133">Transmembrane helix</keyword>
<dbReference type="PIRSF" id="PIRSF006324">
    <property type="entry name" value="LeuE"/>
    <property type="match status" value="1"/>
</dbReference>
<sequence length="209" mass="23186">MNGYLSEFLTLVLVHFLAVVSPGPDLAVTTANSVRYGRKIGTMTAIGIGFGISIHVIYSLIGLSFLHEQSTLFNVIRILGALYLLYLAYLLIRSGKESDKSFSAEAEEITSYSAFLNGFLTNVLNPKAVLFFVAIFTSLISPATPLFLKIGYGLWMCSVNALWFTFVALFFTKPAIRQAFLSKAHYFNRIMGIILALLAFYVGYETFIN</sequence>
<dbReference type="RefSeq" id="WP_039170732.1">
    <property type="nucleotide sequence ID" value="NZ_JPXX01000001.1"/>
</dbReference>